<dbReference type="GO" id="GO:0005743">
    <property type="term" value="C:mitochondrial inner membrane"/>
    <property type="evidence" value="ECO:0007669"/>
    <property type="project" value="TreeGrafter"/>
</dbReference>
<protein>
    <submittedName>
        <fullName evidence="12">Multidrug resistance 1 isoform X2</fullName>
    </submittedName>
</protein>
<evidence type="ECO:0000313" key="12">
    <source>
        <dbReference type="EMBL" id="CAB3985498.1"/>
    </source>
</evidence>
<dbReference type="SUPFAM" id="SSF52540">
    <property type="entry name" value="P-loop containing nucleoside triphosphate hydrolases"/>
    <property type="match status" value="1"/>
</dbReference>
<evidence type="ECO:0000256" key="8">
    <source>
        <dbReference type="ARBA" id="ARBA00022967"/>
    </source>
</evidence>
<dbReference type="EMBL" id="CACRXK020000879">
    <property type="protein sequence ID" value="CAB3985498.1"/>
    <property type="molecule type" value="Genomic_DNA"/>
</dbReference>
<dbReference type="GO" id="GO:0016887">
    <property type="term" value="F:ATP hydrolysis activity"/>
    <property type="evidence" value="ECO:0007669"/>
    <property type="project" value="InterPro"/>
</dbReference>
<evidence type="ECO:0000256" key="3">
    <source>
        <dbReference type="ARBA" id="ARBA00022448"/>
    </source>
</evidence>
<dbReference type="PANTHER" id="PTHR43394:SF1">
    <property type="entry name" value="ATP-BINDING CASSETTE SUB-FAMILY B MEMBER 10, MITOCHONDRIAL"/>
    <property type="match status" value="1"/>
</dbReference>
<dbReference type="FunFam" id="3.40.50.300:FF:000479">
    <property type="entry name" value="Multidrug resistance protein 1A"/>
    <property type="match status" value="1"/>
</dbReference>
<dbReference type="PANTHER" id="PTHR43394">
    <property type="entry name" value="ATP-DEPENDENT PERMEASE MDL1, MITOCHONDRIAL"/>
    <property type="match status" value="1"/>
</dbReference>
<dbReference type="CDD" id="cd18578">
    <property type="entry name" value="ABC_6TM_Pgp_ABCB1_D2_like"/>
    <property type="match status" value="1"/>
</dbReference>
<keyword evidence="4" id="KW-0812">Transmembrane</keyword>
<organism evidence="12 13">
    <name type="scientific">Paramuricea clavata</name>
    <name type="common">Red gorgonian</name>
    <name type="synonym">Violescent sea-whip</name>
    <dbReference type="NCBI Taxonomy" id="317549"/>
    <lineage>
        <taxon>Eukaryota</taxon>
        <taxon>Metazoa</taxon>
        <taxon>Cnidaria</taxon>
        <taxon>Anthozoa</taxon>
        <taxon>Octocorallia</taxon>
        <taxon>Malacalcyonacea</taxon>
        <taxon>Plexauridae</taxon>
        <taxon>Paramuricea</taxon>
    </lineage>
</organism>
<proteinExistence type="inferred from homology"/>
<dbReference type="InterPro" id="IPR003593">
    <property type="entry name" value="AAA+_ATPase"/>
</dbReference>
<keyword evidence="9" id="KW-1133">Transmembrane helix</keyword>
<evidence type="ECO:0000256" key="4">
    <source>
        <dbReference type="ARBA" id="ARBA00022692"/>
    </source>
</evidence>
<evidence type="ECO:0000256" key="2">
    <source>
        <dbReference type="ARBA" id="ARBA00007577"/>
    </source>
</evidence>
<dbReference type="PROSITE" id="PS50893">
    <property type="entry name" value="ABC_TRANSPORTER_2"/>
    <property type="match status" value="1"/>
</dbReference>
<dbReference type="Pfam" id="PF00664">
    <property type="entry name" value="ABC_membrane"/>
    <property type="match status" value="1"/>
</dbReference>
<keyword evidence="7" id="KW-0067">ATP-binding</keyword>
<dbReference type="InterPro" id="IPR027417">
    <property type="entry name" value="P-loop_NTPase"/>
</dbReference>
<comment type="similarity">
    <text evidence="2">Belongs to the ABC transporter superfamily. ABCB family. Multidrug resistance exporter (TC 3.A.1.201) subfamily.</text>
</comment>
<evidence type="ECO:0000256" key="6">
    <source>
        <dbReference type="ARBA" id="ARBA00022741"/>
    </source>
</evidence>
<dbReference type="Gene3D" id="3.40.50.300">
    <property type="entry name" value="P-loop containing nucleotide triphosphate hydrolases"/>
    <property type="match status" value="1"/>
</dbReference>
<dbReference type="InterPro" id="IPR011527">
    <property type="entry name" value="ABC1_TM_dom"/>
</dbReference>
<dbReference type="InterPro" id="IPR036640">
    <property type="entry name" value="ABC1_TM_sf"/>
</dbReference>
<keyword evidence="13" id="KW-1185">Reference proteome</keyword>
<evidence type="ECO:0000256" key="10">
    <source>
        <dbReference type="ARBA" id="ARBA00023136"/>
    </source>
</evidence>
<dbReference type="GO" id="GO:0015421">
    <property type="term" value="F:ABC-type oligopeptide transporter activity"/>
    <property type="evidence" value="ECO:0007669"/>
    <property type="project" value="TreeGrafter"/>
</dbReference>
<keyword evidence="6" id="KW-0547">Nucleotide-binding</keyword>
<accession>A0A7D9DHP9</accession>
<reference evidence="12" key="1">
    <citation type="submission" date="2020-04" db="EMBL/GenBank/DDBJ databases">
        <authorList>
            <person name="Alioto T."/>
            <person name="Alioto T."/>
            <person name="Gomez Garrido J."/>
        </authorList>
    </citation>
    <scope>NUCLEOTIDE SEQUENCE</scope>
    <source>
        <strain evidence="12">A484AB</strain>
    </source>
</reference>
<dbReference type="OrthoDB" id="6500128at2759"/>
<evidence type="ECO:0000313" key="13">
    <source>
        <dbReference type="Proteomes" id="UP001152795"/>
    </source>
</evidence>
<evidence type="ECO:0000256" key="5">
    <source>
        <dbReference type="ARBA" id="ARBA00022737"/>
    </source>
</evidence>
<dbReference type="InterPro" id="IPR003439">
    <property type="entry name" value="ABC_transporter-like_ATP-bd"/>
</dbReference>
<dbReference type="SUPFAM" id="SSF90123">
    <property type="entry name" value="ABC transporter transmembrane region"/>
    <property type="match status" value="1"/>
</dbReference>
<dbReference type="SMART" id="SM00382">
    <property type="entry name" value="AAA"/>
    <property type="match status" value="1"/>
</dbReference>
<dbReference type="InterPro" id="IPR039421">
    <property type="entry name" value="Type_1_exporter"/>
</dbReference>
<gene>
    <name evidence="12" type="ORF">PACLA_8A055665</name>
</gene>
<evidence type="ECO:0000256" key="7">
    <source>
        <dbReference type="ARBA" id="ARBA00022840"/>
    </source>
</evidence>
<comment type="caution">
    <text evidence="12">The sequence shown here is derived from an EMBL/GenBank/DDBJ whole genome shotgun (WGS) entry which is preliminary data.</text>
</comment>
<name>A0A7D9DHP9_PARCT</name>
<evidence type="ECO:0000256" key="9">
    <source>
        <dbReference type="ARBA" id="ARBA00022989"/>
    </source>
</evidence>
<comment type="subcellular location">
    <subcellularLocation>
        <location evidence="1">Membrane</location>
        <topology evidence="1">Multi-pass membrane protein</topology>
    </subcellularLocation>
</comment>
<dbReference type="GO" id="GO:0005524">
    <property type="term" value="F:ATP binding"/>
    <property type="evidence" value="ECO:0007669"/>
    <property type="project" value="UniProtKB-KW"/>
</dbReference>
<sequence>MKPLSFFKILGHNKSEWRYILLGCFGSFAYGSMPFLYGLIMGRLFETLSYDPDIEDEREEMKDDAIKWAIAFMIIGVGTGLGILFQWWMFAKSGEALTRRLRRQTFLALMRQEISYFDNPKNSTGALCQRLSSEVSAVQGATGSQLGFISSALCSITGGVLVSFLTSWKLSLLITAFAPVLVVSGVMFTKALGASNRENMEEDAAKVAEETIANIQTVASLCREEEFFERYRTAMAVPYRKAKKSSHLMGLATGLTYCIVNFAFAATFRYGAKLLVDYDITLKEMMTTIFTYLATAVVVGQQSSFTPDYAKAKIAAQKVFTLINYVPSIDNQSEDGMKPEKCKGEIKLNQVGFRYPTRRRIKVLRNLNITVKPGQTIALVGTSGCGKSTTVSLVERFYDVINGSVTMDAHNVKDLNIKWLRHQIGIVSQEPVLFDMTIRENIAYGDTTREVSDKEIEQAARSANIHQFIASLPKGYDTMAGDKGTLISGGQKQRVAIARALIRNPKVLLLDEATSALDTESEKVVQQALDNASVGRTTLVIAHRLSTIQHADCIVVIRRGRAVERGTHEQLLAMKGIYYALHKVQSMSQK</sequence>
<dbReference type="CDD" id="cd03249">
    <property type="entry name" value="ABC_MTABC3_MDL1_MDL2"/>
    <property type="match status" value="1"/>
</dbReference>
<keyword evidence="8" id="KW-1278">Translocase</keyword>
<keyword evidence="3" id="KW-0813">Transport</keyword>
<dbReference type="Proteomes" id="UP001152795">
    <property type="component" value="Unassembled WGS sequence"/>
</dbReference>
<keyword evidence="5" id="KW-0677">Repeat</keyword>
<evidence type="ECO:0000256" key="1">
    <source>
        <dbReference type="ARBA" id="ARBA00004141"/>
    </source>
</evidence>
<dbReference type="InterPro" id="IPR017871">
    <property type="entry name" value="ABC_transporter-like_CS"/>
</dbReference>
<dbReference type="Gene3D" id="1.20.1560.10">
    <property type="entry name" value="ABC transporter type 1, transmembrane domain"/>
    <property type="match status" value="1"/>
</dbReference>
<dbReference type="AlphaFoldDB" id="A0A7D9DHP9"/>
<dbReference type="PROSITE" id="PS50929">
    <property type="entry name" value="ABC_TM1F"/>
    <property type="match status" value="1"/>
</dbReference>
<dbReference type="PROSITE" id="PS00211">
    <property type="entry name" value="ABC_TRANSPORTER_1"/>
    <property type="match status" value="1"/>
</dbReference>
<keyword evidence="11" id="KW-0325">Glycoprotein</keyword>
<evidence type="ECO:0000256" key="11">
    <source>
        <dbReference type="ARBA" id="ARBA00023180"/>
    </source>
</evidence>
<keyword evidence="10" id="KW-0472">Membrane</keyword>
<dbReference type="GO" id="GO:0090374">
    <property type="term" value="P:oligopeptide export from mitochondrion"/>
    <property type="evidence" value="ECO:0007669"/>
    <property type="project" value="TreeGrafter"/>
</dbReference>
<dbReference type="Pfam" id="PF00005">
    <property type="entry name" value="ABC_tran"/>
    <property type="match status" value="1"/>
</dbReference>